<name>A0A919W5V6_9ACTN</name>
<evidence type="ECO:0000313" key="2">
    <source>
        <dbReference type="EMBL" id="GIM81292.1"/>
    </source>
</evidence>
<reference evidence="2" key="1">
    <citation type="submission" date="2021-03" db="EMBL/GenBank/DDBJ databases">
        <title>Whole genome shotgun sequence of Actinoplanes consettensis NBRC 14913.</title>
        <authorList>
            <person name="Komaki H."/>
            <person name="Tamura T."/>
        </authorList>
    </citation>
    <scope>NUCLEOTIDE SEQUENCE</scope>
    <source>
        <strain evidence="2">NBRC 14913</strain>
    </source>
</reference>
<comment type="caution">
    <text evidence="2">The sequence shown here is derived from an EMBL/GenBank/DDBJ whole genome shotgun (WGS) entry which is preliminary data.</text>
</comment>
<keyword evidence="3" id="KW-1185">Reference proteome</keyword>
<protein>
    <submittedName>
        <fullName evidence="2">Uncharacterized protein</fullName>
    </submittedName>
</protein>
<dbReference type="Proteomes" id="UP000680865">
    <property type="component" value="Unassembled WGS sequence"/>
</dbReference>
<evidence type="ECO:0000313" key="3">
    <source>
        <dbReference type="Proteomes" id="UP000680865"/>
    </source>
</evidence>
<sequence length="184" mass="19507">MPVHAIWFEGSFVSSELNPKDLDVTSAEELLARMQRRLHGQGIAGHAIGVEEAIRILSPLQQALSSIGQSLATMPTASGKIPEVRCGDDAEETVVRHLTKGHGDQAPSARRHSTRRQIGPEPFARLTRASKGGPGGGRLRGPAAGLRLVVMAASGLVLPGLARSRYAGFSGPGLFRCGFRAVDR</sequence>
<dbReference type="AlphaFoldDB" id="A0A919W5V6"/>
<evidence type="ECO:0000256" key="1">
    <source>
        <dbReference type="SAM" id="MobiDB-lite"/>
    </source>
</evidence>
<feature type="region of interest" description="Disordered" evidence="1">
    <location>
        <begin position="99"/>
        <end position="138"/>
    </location>
</feature>
<gene>
    <name evidence="2" type="ORF">Aco04nite_75840</name>
</gene>
<proteinExistence type="predicted"/>
<organism evidence="2 3">
    <name type="scientific">Winogradskya consettensis</name>
    <dbReference type="NCBI Taxonomy" id="113560"/>
    <lineage>
        <taxon>Bacteria</taxon>
        <taxon>Bacillati</taxon>
        <taxon>Actinomycetota</taxon>
        <taxon>Actinomycetes</taxon>
        <taxon>Micromonosporales</taxon>
        <taxon>Micromonosporaceae</taxon>
        <taxon>Winogradskya</taxon>
    </lineage>
</organism>
<accession>A0A919W5V6</accession>
<dbReference type="EMBL" id="BOQP01000046">
    <property type="protein sequence ID" value="GIM81292.1"/>
    <property type="molecule type" value="Genomic_DNA"/>
</dbReference>
<dbReference type="RefSeq" id="WP_213002001.1">
    <property type="nucleotide sequence ID" value="NZ_BAAATW010000024.1"/>
</dbReference>